<organism evidence="2 3">
    <name type="scientific">Pleuronectes platessa</name>
    <name type="common">European plaice</name>
    <dbReference type="NCBI Taxonomy" id="8262"/>
    <lineage>
        <taxon>Eukaryota</taxon>
        <taxon>Metazoa</taxon>
        <taxon>Chordata</taxon>
        <taxon>Craniata</taxon>
        <taxon>Vertebrata</taxon>
        <taxon>Euteleostomi</taxon>
        <taxon>Actinopterygii</taxon>
        <taxon>Neopterygii</taxon>
        <taxon>Teleostei</taxon>
        <taxon>Neoteleostei</taxon>
        <taxon>Acanthomorphata</taxon>
        <taxon>Carangaria</taxon>
        <taxon>Pleuronectiformes</taxon>
        <taxon>Pleuronectoidei</taxon>
        <taxon>Pleuronectidae</taxon>
        <taxon>Pleuronectes</taxon>
    </lineage>
</organism>
<evidence type="ECO:0000313" key="2">
    <source>
        <dbReference type="EMBL" id="CAB1453318.1"/>
    </source>
</evidence>
<accession>A0A9N7VLT1</accession>
<gene>
    <name evidence="2" type="ORF">PLEPLA_LOCUS41070</name>
</gene>
<dbReference type="EMBL" id="CADEAL010004164">
    <property type="protein sequence ID" value="CAB1453318.1"/>
    <property type="molecule type" value="Genomic_DNA"/>
</dbReference>
<keyword evidence="3" id="KW-1185">Reference proteome</keyword>
<name>A0A9N7VLT1_PLEPL</name>
<reference evidence="2" key="1">
    <citation type="submission" date="2020-03" db="EMBL/GenBank/DDBJ databases">
        <authorList>
            <person name="Weist P."/>
        </authorList>
    </citation>
    <scope>NUCLEOTIDE SEQUENCE</scope>
</reference>
<proteinExistence type="predicted"/>
<feature type="region of interest" description="Disordered" evidence="1">
    <location>
        <begin position="64"/>
        <end position="90"/>
    </location>
</feature>
<protein>
    <submittedName>
        <fullName evidence="2">Uncharacterized protein</fullName>
    </submittedName>
</protein>
<comment type="caution">
    <text evidence="2">The sequence shown here is derived from an EMBL/GenBank/DDBJ whole genome shotgun (WGS) entry which is preliminary data.</text>
</comment>
<evidence type="ECO:0000256" key="1">
    <source>
        <dbReference type="SAM" id="MobiDB-lite"/>
    </source>
</evidence>
<dbReference type="AlphaFoldDB" id="A0A9N7VLT1"/>
<sequence length="90" mass="9810">MQKMARVIQYLAPRTTGKTGIELLTLWFEADPLPTLPQPPPLNVFWFPTLAPLGEIGLDCILSPTSSGGEQRAANQEDELSDADNLSSLD</sequence>
<dbReference type="Proteomes" id="UP001153269">
    <property type="component" value="Unassembled WGS sequence"/>
</dbReference>
<evidence type="ECO:0000313" key="3">
    <source>
        <dbReference type="Proteomes" id="UP001153269"/>
    </source>
</evidence>